<sequence length="221" mass="25717">MFTPYNISVSKKGLMNNNKIELIQKLINVAKHEIEITGRIRSISYFTIDTMQNIKYCTSLLETLNNNIVSTFISIERGWTYYYHEIYTLIDQNNEVIHSKSISLKNWNVSLHYNGSNLRFKLVPHSINGQSIELTDDHSQKNSLQNTWNNVIEIDENCTSYKEALIYKKFQEERSNNKTLAESIANYKQELENKNNLISQHEELLETISNIVKSQNSFAAN</sequence>
<evidence type="ECO:0000313" key="3">
    <source>
        <dbReference type="Proteomes" id="UP000236893"/>
    </source>
</evidence>
<gene>
    <name evidence="2" type="ORF">C3K47_08780</name>
</gene>
<accession>A0A2S5A4A0</accession>
<evidence type="ECO:0000313" key="2">
    <source>
        <dbReference type="EMBL" id="POY37142.1"/>
    </source>
</evidence>
<comment type="caution">
    <text evidence="2">The sequence shown here is derived from an EMBL/GenBank/DDBJ whole genome shotgun (WGS) entry which is preliminary data.</text>
</comment>
<reference evidence="2 3" key="1">
    <citation type="submission" date="2018-01" db="EMBL/GenBank/DDBJ databases">
        <authorList>
            <person name="Gaut B.S."/>
            <person name="Morton B.R."/>
            <person name="Clegg M.T."/>
            <person name="Duvall M.R."/>
        </authorList>
    </citation>
    <scope>NUCLEOTIDE SEQUENCE [LARGE SCALE GENOMIC DNA]</scope>
    <source>
        <strain evidence="2 3">HR-AV</strain>
    </source>
</reference>
<protein>
    <submittedName>
        <fullName evidence="2">Uncharacterized protein</fullName>
    </submittedName>
</protein>
<proteinExistence type="predicted"/>
<evidence type="ECO:0000256" key="1">
    <source>
        <dbReference type="SAM" id="Coils"/>
    </source>
</evidence>
<dbReference type="Proteomes" id="UP000236893">
    <property type="component" value="Unassembled WGS sequence"/>
</dbReference>
<name>A0A2S5A4A0_9SPHI</name>
<keyword evidence="3" id="KW-1185">Reference proteome</keyword>
<dbReference type="AlphaFoldDB" id="A0A2S5A4A0"/>
<dbReference type="EMBL" id="PQVF01000005">
    <property type="protein sequence ID" value="POY37142.1"/>
    <property type="molecule type" value="Genomic_DNA"/>
</dbReference>
<feature type="coiled-coil region" evidence="1">
    <location>
        <begin position="170"/>
        <end position="207"/>
    </location>
</feature>
<keyword evidence="1" id="KW-0175">Coiled coil</keyword>
<organism evidence="2 3">
    <name type="scientific">Solitalea longa</name>
    <dbReference type="NCBI Taxonomy" id="2079460"/>
    <lineage>
        <taxon>Bacteria</taxon>
        <taxon>Pseudomonadati</taxon>
        <taxon>Bacteroidota</taxon>
        <taxon>Sphingobacteriia</taxon>
        <taxon>Sphingobacteriales</taxon>
        <taxon>Sphingobacteriaceae</taxon>
        <taxon>Solitalea</taxon>
    </lineage>
</organism>